<dbReference type="GO" id="GO:0032259">
    <property type="term" value="P:methylation"/>
    <property type="evidence" value="ECO:0007669"/>
    <property type="project" value="UniProtKB-KW"/>
</dbReference>
<comment type="caution">
    <text evidence="2">The sequence shown here is derived from an EMBL/GenBank/DDBJ whole genome shotgun (WGS) entry which is preliminary data.</text>
</comment>
<keyword evidence="3" id="KW-1185">Reference proteome</keyword>
<evidence type="ECO:0000259" key="1">
    <source>
        <dbReference type="Pfam" id="PF13649"/>
    </source>
</evidence>
<name>A0A5A5T5T1_9CHLR</name>
<dbReference type="Pfam" id="PF13649">
    <property type="entry name" value="Methyltransf_25"/>
    <property type="match status" value="1"/>
</dbReference>
<keyword evidence="2" id="KW-0808">Transferase</keyword>
<evidence type="ECO:0000313" key="2">
    <source>
        <dbReference type="EMBL" id="GCF06732.1"/>
    </source>
</evidence>
<dbReference type="OrthoDB" id="162577at2"/>
<dbReference type="EMBL" id="BIXY01000002">
    <property type="protein sequence ID" value="GCF06732.1"/>
    <property type="molecule type" value="Genomic_DNA"/>
</dbReference>
<dbReference type="SUPFAM" id="SSF53335">
    <property type="entry name" value="S-adenosyl-L-methionine-dependent methyltransferases"/>
    <property type="match status" value="1"/>
</dbReference>
<dbReference type="InterPro" id="IPR029063">
    <property type="entry name" value="SAM-dependent_MTases_sf"/>
</dbReference>
<dbReference type="Proteomes" id="UP000322530">
    <property type="component" value="Unassembled WGS sequence"/>
</dbReference>
<feature type="domain" description="Methyltransferase" evidence="1">
    <location>
        <begin position="29"/>
        <end position="123"/>
    </location>
</feature>
<gene>
    <name evidence="2" type="ORF">KDI_02960</name>
</gene>
<protein>
    <submittedName>
        <fullName evidence="2">SAM-dependent methyltransferase</fullName>
    </submittedName>
</protein>
<dbReference type="CDD" id="cd02440">
    <property type="entry name" value="AdoMet_MTases"/>
    <property type="match status" value="1"/>
</dbReference>
<dbReference type="PANTHER" id="PTHR43591">
    <property type="entry name" value="METHYLTRANSFERASE"/>
    <property type="match status" value="1"/>
</dbReference>
<dbReference type="Gene3D" id="3.40.50.150">
    <property type="entry name" value="Vaccinia Virus protein VP39"/>
    <property type="match status" value="1"/>
</dbReference>
<keyword evidence="2" id="KW-0489">Methyltransferase</keyword>
<proteinExistence type="predicted"/>
<sequence length="251" mass="28384">MRQSYATRQATGTWKTLINNIVDVQGRTIADIGCGGGIYAKALADMGAAQITCIDSSEVMLSDAQSKLKAFSGATFVLGDALHTSAEDHAFDIVLERALIHHIPSDELAACFAEAHRILKPGGRLIVQDRTPEDCLIAGSQTNIRGYFFTRYPRLAKIEVERRHDNASVLDVLRQAGFRFTEKRQLWETRRFYDNFVALEQDLKARTGRSILHELTDEELNDLVEYIHRQLDGDTQTIVEQDRWTIWSAMR</sequence>
<organism evidence="2 3">
    <name type="scientific">Dictyobacter arantiisoli</name>
    <dbReference type="NCBI Taxonomy" id="2014874"/>
    <lineage>
        <taxon>Bacteria</taxon>
        <taxon>Bacillati</taxon>
        <taxon>Chloroflexota</taxon>
        <taxon>Ktedonobacteria</taxon>
        <taxon>Ktedonobacterales</taxon>
        <taxon>Dictyobacteraceae</taxon>
        <taxon>Dictyobacter</taxon>
    </lineage>
</organism>
<dbReference type="AlphaFoldDB" id="A0A5A5T5T1"/>
<dbReference type="RefSeq" id="WP_149399606.1">
    <property type="nucleotide sequence ID" value="NZ_BIXY01000002.1"/>
</dbReference>
<reference evidence="2 3" key="1">
    <citation type="submission" date="2019-01" db="EMBL/GenBank/DDBJ databases">
        <title>Draft genome sequence of Dictyobacter sp. Uno17.</title>
        <authorList>
            <person name="Wang C.M."/>
            <person name="Zheng Y."/>
            <person name="Sakai Y."/>
            <person name="Abe K."/>
            <person name="Yokota A."/>
            <person name="Yabe S."/>
        </authorList>
    </citation>
    <scope>NUCLEOTIDE SEQUENCE [LARGE SCALE GENOMIC DNA]</scope>
    <source>
        <strain evidence="2 3">Uno17</strain>
    </source>
</reference>
<dbReference type="InterPro" id="IPR041698">
    <property type="entry name" value="Methyltransf_25"/>
</dbReference>
<dbReference type="PANTHER" id="PTHR43591:SF24">
    <property type="entry name" value="2-METHOXY-6-POLYPRENYL-1,4-BENZOQUINOL METHYLASE, MITOCHONDRIAL"/>
    <property type="match status" value="1"/>
</dbReference>
<evidence type="ECO:0000313" key="3">
    <source>
        <dbReference type="Proteomes" id="UP000322530"/>
    </source>
</evidence>
<accession>A0A5A5T5T1</accession>
<dbReference type="GO" id="GO:0008168">
    <property type="term" value="F:methyltransferase activity"/>
    <property type="evidence" value="ECO:0007669"/>
    <property type="project" value="UniProtKB-KW"/>
</dbReference>